<keyword evidence="1" id="KW-0732">Signal</keyword>
<proteinExistence type="predicted"/>
<dbReference type="Proteomes" id="UP001595615">
    <property type="component" value="Unassembled WGS sequence"/>
</dbReference>
<accession>A0ABV7XE19</accession>
<name>A0ABV7XE19_9SPHN</name>
<dbReference type="InterPro" id="IPR053140">
    <property type="entry name" value="GDSL_Rv0518-like"/>
</dbReference>
<dbReference type="EMBL" id="JBHRXV010000009">
    <property type="protein sequence ID" value="MFC3712889.1"/>
    <property type="molecule type" value="Genomic_DNA"/>
</dbReference>
<sequence length="433" mass="46598">MRAMWKLALAGVAAMALVSGATAQEASGAGSDRGWVTTWTTALLKPTFVFSNPGNYGFENRTLRMTALTSSGGSKVRVRLTNRHGKAPLVIGKAAIGPRHKPFNADLVQSHIRNLTFGGQAGVTIPPGGDIVSDAVAMDVLPSQLLGVDVFLPEKTGAIAYNFATATTSYSAEGDRAGTASGKGFEPTTSWYVVEGIEVENPKSVGTIVACCDSVSITGQVDAGMRWPEILSREFRERWDDRAPSIVQTTLSGQRLLTTSHYAESSVSRFERDVLDETNVRAVLLFVGVNDLGVPQMPPVDIYSPTNDVSAEEMIEGFKRVVAMARARGVPIFGATIAPGSGYVHLGSPYWSPAQEVKRRKINAWLRSTDIFEKVFDFAAAVQNPLDEEYYRPGASFDNIHPSDSGQYLIAKSIDVGLVMKAAERAKPKPAKP</sequence>
<feature type="domain" description="SGNH hydrolase-type esterase" evidence="2">
    <location>
        <begin position="217"/>
        <end position="407"/>
    </location>
</feature>
<evidence type="ECO:0000313" key="3">
    <source>
        <dbReference type="EMBL" id="MFC3712889.1"/>
    </source>
</evidence>
<evidence type="ECO:0000313" key="4">
    <source>
        <dbReference type="Proteomes" id="UP001595615"/>
    </source>
</evidence>
<organism evidence="3 4">
    <name type="scientific">Sphingoaurantiacus capsulatus</name>
    <dbReference type="NCBI Taxonomy" id="1771310"/>
    <lineage>
        <taxon>Bacteria</taxon>
        <taxon>Pseudomonadati</taxon>
        <taxon>Pseudomonadota</taxon>
        <taxon>Alphaproteobacteria</taxon>
        <taxon>Sphingomonadales</taxon>
        <taxon>Sphingosinicellaceae</taxon>
        <taxon>Sphingoaurantiacus</taxon>
    </lineage>
</organism>
<dbReference type="InterPro" id="IPR036514">
    <property type="entry name" value="SGNH_hydro_sf"/>
</dbReference>
<feature type="chain" id="PRO_5047067135" evidence="1">
    <location>
        <begin position="24"/>
        <end position="433"/>
    </location>
</feature>
<dbReference type="InterPro" id="IPR013830">
    <property type="entry name" value="SGNH_hydro"/>
</dbReference>
<keyword evidence="4" id="KW-1185">Reference proteome</keyword>
<dbReference type="RefSeq" id="WP_380860658.1">
    <property type="nucleotide sequence ID" value="NZ_JBHRXV010000009.1"/>
</dbReference>
<reference evidence="4" key="1">
    <citation type="journal article" date="2019" name="Int. J. Syst. Evol. Microbiol.">
        <title>The Global Catalogue of Microorganisms (GCM) 10K type strain sequencing project: providing services to taxonomists for standard genome sequencing and annotation.</title>
        <authorList>
            <consortium name="The Broad Institute Genomics Platform"/>
            <consortium name="The Broad Institute Genome Sequencing Center for Infectious Disease"/>
            <person name="Wu L."/>
            <person name="Ma J."/>
        </authorList>
    </citation>
    <scope>NUCLEOTIDE SEQUENCE [LARGE SCALE GENOMIC DNA]</scope>
    <source>
        <strain evidence="4">KCTC 42644</strain>
    </source>
</reference>
<evidence type="ECO:0000259" key="2">
    <source>
        <dbReference type="Pfam" id="PF13472"/>
    </source>
</evidence>
<dbReference type="Gene3D" id="3.40.50.1110">
    <property type="entry name" value="SGNH hydrolase"/>
    <property type="match status" value="1"/>
</dbReference>
<feature type="signal peptide" evidence="1">
    <location>
        <begin position="1"/>
        <end position="23"/>
    </location>
</feature>
<dbReference type="SUPFAM" id="SSF52266">
    <property type="entry name" value="SGNH hydrolase"/>
    <property type="match status" value="1"/>
</dbReference>
<dbReference type="Pfam" id="PF13472">
    <property type="entry name" value="Lipase_GDSL_2"/>
    <property type="match status" value="1"/>
</dbReference>
<comment type="caution">
    <text evidence="3">The sequence shown here is derived from an EMBL/GenBank/DDBJ whole genome shotgun (WGS) entry which is preliminary data.</text>
</comment>
<evidence type="ECO:0000256" key="1">
    <source>
        <dbReference type="SAM" id="SignalP"/>
    </source>
</evidence>
<gene>
    <name evidence="3" type="ORF">ACFOMD_09925</name>
</gene>
<dbReference type="PANTHER" id="PTHR43784">
    <property type="entry name" value="GDSL-LIKE LIPASE/ACYLHYDROLASE, PUTATIVE (AFU_ORTHOLOGUE AFUA_2G00820)-RELATED"/>
    <property type="match status" value="1"/>
</dbReference>
<dbReference type="PANTHER" id="PTHR43784:SF2">
    <property type="entry name" value="GDSL-LIKE LIPASE_ACYLHYDROLASE, PUTATIVE (AFU_ORTHOLOGUE AFUA_2G00820)-RELATED"/>
    <property type="match status" value="1"/>
</dbReference>
<protein>
    <submittedName>
        <fullName evidence="3">GDSL-type esterase/lipase family protein</fullName>
    </submittedName>
</protein>